<dbReference type="SUPFAM" id="SSF89155">
    <property type="entry name" value="TorD-like"/>
    <property type="match status" value="1"/>
</dbReference>
<evidence type="ECO:0000313" key="3">
    <source>
        <dbReference type="Proteomes" id="UP000781958"/>
    </source>
</evidence>
<gene>
    <name evidence="2" type="ORF">J2851_005117</name>
</gene>
<dbReference type="Pfam" id="PF02613">
    <property type="entry name" value="Nitrate_red_del"/>
    <property type="match status" value="1"/>
</dbReference>
<name>A0ABS4STM3_9PROT</name>
<keyword evidence="1" id="KW-0143">Chaperone</keyword>
<dbReference type="Proteomes" id="UP000781958">
    <property type="component" value="Unassembled WGS sequence"/>
</dbReference>
<dbReference type="InterPro" id="IPR020945">
    <property type="entry name" value="DMSO/NO3_reduct_chaperone"/>
</dbReference>
<dbReference type="InterPro" id="IPR050289">
    <property type="entry name" value="TorD/DmsD_chaperones"/>
</dbReference>
<dbReference type="EMBL" id="JAGINP010000021">
    <property type="protein sequence ID" value="MBP2295312.1"/>
    <property type="molecule type" value="Genomic_DNA"/>
</dbReference>
<reference evidence="2 3" key="1">
    <citation type="submission" date="2021-03" db="EMBL/GenBank/DDBJ databases">
        <title>Genomic Encyclopedia of Type Strains, Phase III (KMG-III): the genomes of soil and plant-associated and newly described type strains.</title>
        <authorList>
            <person name="Whitman W."/>
        </authorList>
    </citation>
    <scope>NUCLEOTIDE SEQUENCE [LARGE SCALE GENOMIC DNA]</scope>
    <source>
        <strain evidence="2 3">IMMIB AFH-6</strain>
    </source>
</reference>
<comment type="caution">
    <text evidence="2">The sequence shown here is derived from an EMBL/GenBank/DDBJ whole genome shotgun (WGS) entry which is preliminary data.</text>
</comment>
<keyword evidence="3" id="KW-1185">Reference proteome</keyword>
<organism evidence="2 3">
    <name type="scientific">Azospirillum rugosum</name>
    <dbReference type="NCBI Taxonomy" id="416170"/>
    <lineage>
        <taxon>Bacteria</taxon>
        <taxon>Pseudomonadati</taxon>
        <taxon>Pseudomonadota</taxon>
        <taxon>Alphaproteobacteria</taxon>
        <taxon>Rhodospirillales</taxon>
        <taxon>Azospirillaceae</taxon>
        <taxon>Azospirillum</taxon>
    </lineage>
</organism>
<dbReference type="PANTHER" id="PTHR34227:SF1">
    <property type="entry name" value="DIMETHYL SULFOXIDE REDUCTASE CHAPERONE-RELATED"/>
    <property type="match status" value="1"/>
</dbReference>
<dbReference type="RefSeq" id="WP_209769764.1">
    <property type="nucleotide sequence ID" value="NZ_JAGINP010000021.1"/>
</dbReference>
<proteinExistence type="predicted"/>
<evidence type="ECO:0000313" key="2">
    <source>
        <dbReference type="EMBL" id="MBP2295312.1"/>
    </source>
</evidence>
<accession>A0ABS4STM3</accession>
<protein>
    <submittedName>
        <fullName evidence="2">TorA maturation chaperone TorD</fullName>
    </submittedName>
</protein>
<sequence>MDGIIHMTEASPVVVAFGRAAAADVRRLAGLHDHEPTTDLLEELRAQPLQDLFGLTLDRPDIAQALALLGEALDTLPRPADAAALDELAADFAAIHLTNALRACPIESVWVHEEPLRRQEAMFRVKAWHRRFGVVTDDPRDPDHLVLELHFLAELLERGLGAEAADFLDQHPLRWVPAFCGRVAARCRTPYFAGTALLTGGYLDALRDLLAQGFDRPRPARQDAESRRKEACG</sequence>
<dbReference type="Gene3D" id="1.10.3480.10">
    <property type="entry name" value="TorD-like"/>
    <property type="match status" value="1"/>
</dbReference>
<evidence type="ECO:0000256" key="1">
    <source>
        <dbReference type="ARBA" id="ARBA00023186"/>
    </source>
</evidence>
<dbReference type="InterPro" id="IPR036411">
    <property type="entry name" value="TorD-like_sf"/>
</dbReference>
<dbReference type="PANTHER" id="PTHR34227">
    <property type="entry name" value="CHAPERONE PROTEIN YCDY"/>
    <property type="match status" value="1"/>
</dbReference>